<dbReference type="RefSeq" id="WP_279528654.1">
    <property type="nucleotide sequence ID" value="NZ_CP122312.1"/>
</dbReference>
<dbReference type="InterPro" id="IPR014748">
    <property type="entry name" value="Enoyl-CoA_hydra_C"/>
</dbReference>
<dbReference type="PANTHER" id="PTHR43459">
    <property type="entry name" value="ENOYL-COA HYDRATASE"/>
    <property type="match status" value="1"/>
</dbReference>
<dbReference type="Proteomes" id="UP001596447">
    <property type="component" value="Unassembled WGS sequence"/>
</dbReference>
<evidence type="ECO:0000313" key="3">
    <source>
        <dbReference type="Proteomes" id="UP001596447"/>
    </source>
</evidence>
<reference evidence="2 3" key="1">
    <citation type="journal article" date="2019" name="Int. J. Syst. Evol. Microbiol.">
        <title>The Global Catalogue of Microorganisms (GCM) 10K type strain sequencing project: providing services to taxonomists for standard genome sequencing and annotation.</title>
        <authorList>
            <consortium name="The Broad Institute Genomics Platform"/>
            <consortium name="The Broad Institute Genome Sequencing Center for Infectious Disease"/>
            <person name="Wu L."/>
            <person name="Ma J."/>
        </authorList>
    </citation>
    <scope>NUCLEOTIDE SEQUENCE [LARGE SCALE GENOMIC DNA]</scope>
    <source>
        <strain evidence="2 3">XZGYJ-43</strain>
    </source>
</reference>
<evidence type="ECO:0000256" key="1">
    <source>
        <dbReference type="RuleBase" id="RU003707"/>
    </source>
</evidence>
<sequence length="265" mass="28338">MSGDAVLLDVSDGVATLTLNEPDARNALTRDISAGIVDALDEIEERDDVRAVVVEGRGGAFSAGGDIKKMQERLEGDVPLEQTVYELERTTSETIARVAACPYPTIAKIDGPAVGAGANLAIACDVLLAAESASIGFVFRQVGLSVDAGTSYLLPRIVGENVAKELVFTGEILDAERAADLGLFNHVYADDEFEAEAEQLVERIAGGPTVAFRHAKRLIREGLDKPLDRAMADEATAQGVVFETHDHREGVEAFLEGREPEFEGR</sequence>
<gene>
    <name evidence="2" type="ORF">ACFQJ9_04560</name>
</gene>
<dbReference type="CDD" id="cd06558">
    <property type="entry name" value="crotonase-like"/>
    <property type="match status" value="1"/>
</dbReference>
<proteinExistence type="inferred from homology"/>
<dbReference type="InterPro" id="IPR001753">
    <property type="entry name" value="Enoyl-CoA_hydra/iso"/>
</dbReference>
<organism evidence="2 3">
    <name type="scientific">Halospeciosus flavus</name>
    <dbReference type="NCBI Taxonomy" id="3032283"/>
    <lineage>
        <taxon>Archaea</taxon>
        <taxon>Methanobacteriati</taxon>
        <taxon>Methanobacteriota</taxon>
        <taxon>Stenosarchaea group</taxon>
        <taxon>Halobacteria</taxon>
        <taxon>Halobacteriales</taxon>
        <taxon>Halobacteriaceae</taxon>
        <taxon>Halospeciosus</taxon>
    </lineage>
</organism>
<keyword evidence="3" id="KW-1185">Reference proteome</keyword>
<dbReference type="InterPro" id="IPR018376">
    <property type="entry name" value="Enoyl-CoA_hyd/isom_CS"/>
</dbReference>
<dbReference type="PANTHER" id="PTHR43459:SF1">
    <property type="entry name" value="EG:BACN32G11.4 PROTEIN"/>
    <property type="match status" value="1"/>
</dbReference>
<dbReference type="Gene3D" id="3.90.226.10">
    <property type="entry name" value="2-enoyl-CoA Hydratase, Chain A, domain 1"/>
    <property type="match status" value="1"/>
</dbReference>
<dbReference type="Gene3D" id="1.10.12.10">
    <property type="entry name" value="Lyase 2-enoyl-coa Hydratase, Chain A, domain 2"/>
    <property type="match status" value="1"/>
</dbReference>
<dbReference type="AlphaFoldDB" id="A0ABD5Z0J9"/>
<dbReference type="InterPro" id="IPR029045">
    <property type="entry name" value="ClpP/crotonase-like_dom_sf"/>
</dbReference>
<accession>A0ABD5Z0J9</accession>
<evidence type="ECO:0000313" key="2">
    <source>
        <dbReference type="EMBL" id="MFC7198695.1"/>
    </source>
</evidence>
<protein>
    <submittedName>
        <fullName evidence="2">Enoyl-CoA hydratase/isomerase family protein</fullName>
    </submittedName>
</protein>
<dbReference type="PROSITE" id="PS00166">
    <property type="entry name" value="ENOYL_COA_HYDRATASE"/>
    <property type="match status" value="1"/>
</dbReference>
<comment type="similarity">
    <text evidence="1">Belongs to the enoyl-CoA hydratase/isomerase family.</text>
</comment>
<dbReference type="SUPFAM" id="SSF52096">
    <property type="entry name" value="ClpP/crotonase"/>
    <property type="match status" value="1"/>
</dbReference>
<dbReference type="Pfam" id="PF00378">
    <property type="entry name" value="ECH_1"/>
    <property type="match status" value="1"/>
</dbReference>
<dbReference type="EMBL" id="JBHTAR010000011">
    <property type="protein sequence ID" value="MFC7198695.1"/>
    <property type="molecule type" value="Genomic_DNA"/>
</dbReference>
<name>A0ABD5Z0J9_9EURY</name>
<comment type="caution">
    <text evidence="2">The sequence shown here is derived from an EMBL/GenBank/DDBJ whole genome shotgun (WGS) entry which is preliminary data.</text>
</comment>